<comment type="caution">
    <text evidence="3">The sequence shown here is derived from an EMBL/GenBank/DDBJ whole genome shotgun (WGS) entry which is preliminary data.</text>
</comment>
<dbReference type="STRING" id="1123037.GCA_000425305_01927"/>
<dbReference type="GO" id="GO:0008168">
    <property type="term" value="F:methyltransferase activity"/>
    <property type="evidence" value="ECO:0007669"/>
    <property type="project" value="UniProtKB-KW"/>
</dbReference>
<name>A0A5C7B6G1_9FLAO</name>
<organism evidence="3 4">
    <name type="scientific">Psychroserpens burtonensis</name>
    <dbReference type="NCBI Taxonomy" id="49278"/>
    <lineage>
        <taxon>Bacteria</taxon>
        <taxon>Pseudomonadati</taxon>
        <taxon>Bacteroidota</taxon>
        <taxon>Flavobacteriia</taxon>
        <taxon>Flavobacteriales</taxon>
        <taxon>Flavobacteriaceae</taxon>
        <taxon>Psychroserpens</taxon>
    </lineage>
</organism>
<dbReference type="CDD" id="cd02440">
    <property type="entry name" value="AdoMet_MTases"/>
    <property type="match status" value="1"/>
</dbReference>
<evidence type="ECO:0000313" key="3">
    <source>
        <dbReference type="EMBL" id="TXE17424.1"/>
    </source>
</evidence>
<dbReference type="RefSeq" id="WP_028871866.1">
    <property type="nucleotide sequence ID" value="NZ_VOSB01000012.1"/>
</dbReference>
<dbReference type="OrthoDB" id="1119595at2"/>
<proteinExistence type="predicted"/>
<protein>
    <submittedName>
        <fullName evidence="3">Class I SAM-dependent methyltransferase</fullName>
    </submittedName>
</protein>
<dbReference type="EMBL" id="VOSB01000012">
    <property type="protein sequence ID" value="TXE17424.1"/>
    <property type="molecule type" value="Genomic_DNA"/>
</dbReference>
<dbReference type="PANTHER" id="PTHR43861">
    <property type="entry name" value="TRANS-ACONITATE 2-METHYLTRANSFERASE-RELATED"/>
    <property type="match status" value="1"/>
</dbReference>
<dbReference type="InterPro" id="IPR025714">
    <property type="entry name" value="Methyltranfer_dom"/>
</dbReference>
<reference evidence="3 4" key="1">
    <citation type="submission" date="2019-08" db="EMBL/GenBank/DDBJ databases">
        <title>Genome of Psychroserpens burtonensis ACAM 167.</title>
        <authorList>
            <person name="Bowman J.P."/>
        </authorList>
    </citation>
    <scope>NUCLEOTIDE SEQUENCE [LARGE SCALE GENOMIC DNA]</scope>
    <source>
        <strain evidence="3 4">ACAM 167</strain>
    </source>
</reference>
<dbReference type="GO" id="GO:0032259">
    <property type="term" value="P:methylation"/>
    <property type="evidence" value="ECO:0007669"/>
    <property type="project" value="UniProtKB-KW"/>
</dbReference>
<evidence type="ECO:0000313" key="4">
    <source>
        <dbReference type="Proteomes" id="UP000321938"/>
    </source>
</evidence>
<dbReference type="Pfam" id="PF13847">
    <property type="entry name" value="Methyltransf_31"/>
    <property type="match status" value="1"/>
</dbReference>
<dbReference type="Proteomes" id="UP000321938">
    <property type="component" value="Unassembled WGS sequence"/>
</dbReference>
<dbReference type="PANTHER" id="PTHR43861:SF3">
    <property type="entry name" value="PUTATIVE (AFU_ORTHOLOGUE AFUA_2G14390)-RELATED"/>
    <property type="match status" value="1"/>
</dbReference>
<dbReference type="Gene3D" id="3.40.50.150">
    <property type="entry name" value="Vaccinia Virus protein VP39"/>
    <property type="match status" value="1"/>
</dbReference>
<accession>A0A5C7B6G1</accession>
<evidence type="ECO:0000259" key="2">
    <source>
        <dbReference type="Pfam" id="PF13847"/>
    </source>
</evidence>
<dbReference type="SUPFAM" id="SSF53335">
    <property type="entry name" value="S-adenosyl-L-methionine-dependent methyltransferases"/>
    <property type="match status" value="1"/>
</dbReference>
<feature type="domain" description="Methyltransferase" evidence="2">
    <location>
        <begin position="86"/>
        <end position="202"/>
    </location>
</feature>
<keyword evidence="3" id="KW-0489">Methyltransferase</keyword>
<keyword evidence="4" id="KW-1185">Reference proteome</keyword>
<dbReference type="InterPro" id="IPR029063">
    <property type="entry name" value="SAM-dependent_MTases_sf"/>
</dbReference>
<dbReference type="AlphaFoldDB" id="A0A5C7B6G1"/>
<keyword evidence="1 3" id="KW-0808">Transferase</keyword>
<gene>
    <name evidence="3" type="ORF">ES692_09100</name>
</gene>
<evidence type="ECO:0000256" key="1">
    <source>
        <dbReference type="ARBA" id="ARBA00022679"/>
    </source>
</evidence>
<sequence length="324" mass="37619">MIRLITVDDIIDTFLKGKQRGWEFIISKFTFSSSSRTKSAFNKTSKLSSNWWIIPSVQARRNLKITGNPKVNYKQFLMQDILKDRTNLKLLSLGSGTCRHEMELACYENFEKITCVDLSKERIDGAIKHAKSKNLNNIEFLCSNIDKFEFKNNYYDVVLFNSSLHHFKDVKHLLTQKINKCLNDSGLLVINEYIGPNRLQFPKHQTKAINNALNIIPKKFKKRYNSTIIKDNFYGSGVLRMIIADPSECVDSANIKPTIHNNFDTIIEKPYGGNILMNVLKDISHHFLDLNDEKRELLHNLFQFEDDYLDTNSSDFLFGVYKKQ</sequence>